<evidence type="ECO:0000256" key="5">
    <source>
        <dbReference type="ARBA" id="ARBA00022833"/>
    </source>
</evidence>
<evidence type="ECO:0000313" key="7">
    <source>
        <dbReference type="EMBL" id="KAF9077626.1"/>
    </source>
</evidence>
<protein>
    <submittedName>
        <fullName evidence="7">Metallo-hydrolase/oxidoreductase</fullName>
    </submittedName>
</protein>
<evidence type="ECO:0000256" key="4">
    <source>
        <dbReference type="ARBA" id="ARBA00022801"/>
    </source>
</evidence>
<dbReference type="InterPro" id="IPR036866">
    <property type="entry name" value="RibonucZ/Hydroxyglut_hydro"/>
</dbReference>
<dbReference type="EMBL" id="JADNRY010000003">
    <property type="protein sequence ID" value="KAF9077626.1"/>
    <property type="molecule type" value="Genomic_DNA"/>
</dbReference>
<gene>
    <name evidence="7" type="ORF">BDP27DRAFT_1441679</name>
</gene>
<dbReference type="GO" id="GO:0016787">
    <property type="term" value="F:hydrolase activity"/>
    <property type="evidence" value="ECO:0007669"/>
    <property type="project" value="UniProtKB-KW"/>
</dbReference>
<comment type="cofactor">
    <cofactor evidence="1">
        <name>Zn(2+)</name>
        <dbReference type="ChEBI" id="CHEBI:29105"/>
    </cofactor>
</comment>
<keyword evidence="3" id="KW-0479">Metal-binding</keyword>
<organism evidence="7 8">
    <name type="scientific">Rhodocollybia butyracea</name>
    <dbReference type="NCBI Taxonomy" id="206335"/>
    <lineage>
        <taxon>Eukaryota</taxon>
        <taxon>Fungi</taxon>
        <taxon>Dikarya</taxon>
        <taxon>Basidiomycota</taxon>
        <taxon>Agaricomycotina</taxon>
        <taxon>Agaricomycetes</taxon>
        <taxon>Agaricomycetidae</taxon>
        <taxon>Agaricales</taxon>
        <taxon>Marasmiineae</taxon>
        <taxon>Omphalotaceae</taxon>
        <taxon>Rhodocollybia</taxon>
    </lineage>
</organism>
<dbReference type="GO" id="GO:0046872">
    <property type="term" value="F:metal ion binding"/>
    <property type="evidence" value="ECO:0007669"/>
    <property type="project" value="UniProtKB-KW"/>
</dbReference>
<sequence>MTCLPSPSNDQAYCVVSALEAGHINFPVDMFIDNAAPGYAILVPSLSFLLRHSKTDKKFIFDLGIRKDFENYPPAVRQLGQLFSPTASAKPGPKHLRERVLAVEHSEVLWVALTALTALERSRDVAESVIKGGLSPSDIDTVCISHCHWDHVGNPKQFPNSEFIVGAASDSLFHPGYPEDPNSMFASDLLPAGRARFVELSDQPPLGPFPHAFDFYGDGSVYIVDAAGHLLGHVVLVVRTSADGGWILLGGDSAHHWNLITGESKIADGLPVFGGGCAHMDKKTAELTIQRIREFWTLPRTRVILAHDEPWYKANKDTSFWPAQIKSE</sequence>
<dbReference type="SMART" id="SM00849">
    <property type="entry name" value="Lactamase_B"/>
    <property type="match status" value="1"/>
</dbReference>
<evidence type="ECO:0000256" key="3">
    <source>
        <dbReference type="ARBA" id="ARBA00022723"/>
    </source>
</evidence>
<keyword evidence="8" id="KW-1185">Reference proteome</keyword>
<keyword evidence="5" id="KW-0862">Zinc</keyword>
<comment type="caution">
    <text evidence="7">The sequence shown here is derived from an EMBL/GenBank/DDBJ whole genome shotgun (WGS) entry which is preliminary data.</text>
</comment>
<evidence type="ECO:0000313" key="8">
    <source>
        <dbReference type="Proteomes" id="UP000772434"/>
    </source>
</evidence>
<feature type="domain" description="Metallo-beta-lactamase" evidence="6">
    <location>
        <begin position="44"/>
        <end position="307"/>
    </location>
</feature>
<evidence type="ECO:0000256" key="1">
    <source>
        <dbReference type="ARBA" id="ARBA00001947"/>
    </source>
</evidence>
<feature type="non-terminal residue" evidence="7">
    <location>
        <position position="1"/>
    </location>
</feature>
<dbReference type="Gene3D" id="3.60.15.10">
    <property type="entry name" value="Ribonuclease Z/Hydroxyacylglutathione hydrolase-like"/>
    <property type="match status" value="1"/>
</dbReference>
<keyword evidence="4" id="KW-0378">Hydrolase</keyword>
<dbReference type="InterPro" id="IPR001279">
    <property type="entry name" value="Metallo-B-lactamas"/>
</dbReference>
<dbReference type="SUPFAM" id="SSF56281">
    <property type="entry name" value="Metallo-hydrolase/oxidoreductase"/>
    <property type="match status" value="1"/>
</dbReference>
<dbReference type="Pfam" id="PF00753">
    <property type="entry name" value="Lactamase_B"/>
    <property type="match status" value="1"/>
</dbReference>
<evidence type="ECO:0000256" key="2">
    <source>
        <dbReference type="ARBA" id="ARBA00007749"/>
    </source>
</evidence>
<dbReference type="AlphaFoldDB" id="A0A9P5UFU2"/>
<accession>A0A9P5UFU2</accession>
<dbReference type="CDD" id="cd07730">
    <property type="entry name" value="metallo-hydrolase-like_MBL-fold"/>
    <property type="match status" value="1"/>
</dbReference>
<dbReference type="InterPro" id="IPR051013">
    <property type="entry name" value="MBL_superfamily_lactonases"/>
</dbReference>
<dbReference type="Proteomes" id="UP000772434">
    <property type="component" value="Unassembled WGS sequence"/>
</dbReference>
<name>A0A9P5UFU2_9AGAR</name>
<proteinExistence type="inferred from homology"/>
<reference evidence="7" key="1">
    <citation type="submission" date="2020-11" db="EMBL/GenBank/DDBJ databases">
        <authorList>
            <consortium name="DOE Joint Genome Institute"/>
            <person name="Ahrendt S."/>
            <person name="Riley R."/>
            <person name="Andreopoulos W."/>
            <person name="Labutti K."/>
            <person name="Pangilinan J."/>
            <person name="Ruiz-Duenas F.J."/>
            <person name="Barrasa J.M."/>
            <person name="Sanchez-Garcia M."/>
            <person name="Camarero S."/>
            <person name="Miyauchi S."/>
            <person name="Serrano A."/>
            <person name="Linde D."/>
            <person name="Babiker R."/>
            <person name="Drula E."/>
            <person name="Ayuso-Fernandez I."/>
            <person name="Pacheco R."/>
            <person name="Padilla G."/>
            <person name="Ferreira P."/>
            <person name="Barriuso J."/>
            <person name="Kellner H."/>
            <person name="Castanera R."/>
            <person name="Alfaro M."/>
            <person name="Ramirez L."/>
            <person name="Pisabarro A.G."/>
            <person name="Kuo A."/>
            <person name="Tritt A."/>
            <person name="Lipzen A."/>
            <person name="He G."/>
            <person name="Yan M."/>
            <person name="Ng V."/>
            <person name="Cullen D."/>
            <person name="Martin F."/>
            <person name="Rosso M.-N."/>
            <person name="Henrissat B."/>
            <person name="Hibbett D."/>
            <person name="Martinez A.T."/>
            <person name="Grigoriev I.V."/>
        </authorList>
    </citation>
    <scope>NUCLEOTIDE SEQUENCE</scope>
    <source>
        <strain evidence="7">AH 40177</strain>
    </source>
</reference>
<comment type="similarity">
    <text evidence="2">Belongs to the metallo-beta-lactamase superfamily.</text>
</comment>
<dbReference type="PANTHER" id="PTHR42978">
    <property type="entry name" value="QUORUM-QUENCHING LACTONASE YTNP-RELATED-RELATED"/>
    <property type="match status" value="1"/>
</dbReference>
<dbReference type="PANTHER" id="PTHR42978:SF2">
    <property type="entry name" value="102 KBASES UNSTABLE REGION: FROM 1 TO 119443"/>
    <property type="match status" value="1"/>
</dbReference>
<evidence type="ECO:0000259" key="6">
    <source>
        <dbReference type="SMART" id="SM00849"/>
    </source>
</evidence>
<dbReference type="OrthoDB" id="10250730at2759"/>